<evidence type="ECO:0000313" key="2">
    <source>
        <dbReference type="Proteomes" id="UP000228755"/>
    </source>
</evidence>
<comment type="caution">
    <text evidence="1">The sequence shown here is derived from an EMBL/GenBank/DDBJ whole genome shotgun (WGS) entry which is preliminary data.</text>
</comment>
<keyword evidence="2" id="KW-1185">Reference proteome</keyword>
<dbReference type="EMBL" id="PGLQ01000001">
    <property type="protein sequence ID" value="PJM80116.1"/>
    <property type="molecule type" value="Genomic_DNA"/>
</dbReference>
<organism evidence="1 2">
    <name type="scientific">Bifidobacterium scaligerum</name>
    <dbReference type="NCBI Taxonomy" id="2052656"/>
    <lineage>
        <taxon>Bacteria</taxon>
        <taxon>Bacillati</taxon>
        <taxon>Actinomycetota</taxon>
        <taxon>Actinomycetes</taxon>
        <taxon>Bifidobacteriales</taxon>
        <taxon>Bifidobacteriaceae</taxon>
        <taxon>Bifidobacterium</taxon>
    </lineage>
</organism>
<accession>A0A2M9HTH8</accession>
<name>A0A2M9HTH8_9BIFI</name>
<proteinExistence type="predicted"/>
<sequence length="220" mass="26081">MANSRNNRNNNNGNGELTKMLRAIPRPIGKALWKATDAFGIVVDPIMKRYSDARVEWYRIQQLRTDGFTDEDVWGLGRKESLRMSKMLAAMGKRCMSRPQGYDDKSRWLIQRDDADLERWLDSEPGWALLERMDKPRFYKERLSVRELGIAYCAWREDLEYASNVLALADKWLPYGADSRYREYCRVFGMKEAEEIAKRIRVEAQRVWHWIADNIYDLWD</sequence>
<gene>
    <name evidence="1" type="ORF">CUU80_03085</name>
</gene>
<dbReference type="RefSeq" id="WP_100495882.1">
    <property type="nucleotide sequence ID" value="NZ_PGLQ01000001.1"/>
</dbReference>
<dbReference type="OrthoDB" id="9906523at2"/>
<dbReference type="AlphaFoldDB" id="A0A2M9HTH8"/>
<reference evidence="1 2" key="1">
    <citation type="submission" date="2017-11" db="EMBL/GenBank/DDBJ databases">
        <title>Draft genome sequences of strains TRE 1, TRE D, TRE H and TRI 7, isolated from tamarins, belonging to four potential novel Bifidobacterium species.</title>
        <authorList>
            <person name="Mattarelli P."/>
            <person name="Modesto M."/>
            <person name="Bonetti A."/>
            <person name="Puglisi E."/>
            <person name="Morelli L."/>
        </authorList>
    </citation>
    <scope>NUCLEOTIDE SEQUENCE [LARGE SCALE GENOMIC DNA]</scope>
    <source>
        <strain evidence="2">TRED</strain>
    </source>
</reference>
<evidence type="ECO:0000313" key="1">
    <source>
        <dbReference type="EMBL" id="PJM80116.1"/>
    </source>
</evidence>
<dbReference type="Proteomes" id="UP000228755">
    <property type="component" value="Unassembled WGS sequence"/>
</dbReference>
<protein>
    <submittedName>
        <fullName evidence="1">Uncharacterized protein</fullName>
    </submittedName>
</protein>